<dbReference type="SUPFAM" id="SSF103084">
    <property type="entry name" value="Holliday junction resolvase RusA"/>
    <property type="match status" value="1"/>
</dbReference>
<sequence>MTGGKRLLSSIQFIVYGEPIAQGRPRGSIQNGKVRMYDPVKSKNFKQYVALVASQHRPKQVIAGPVAMEVRVFRPMPKAVSGSKRKKENAEKGLLRPVTKPDVDNYVKGVKDALNHLIYKDDSQVVDLKVSKFYSEEPRVEVIITEIMS</sequence>
<dbReference type="HOGENOM" id="CLU_124338_1_0_9"/>
<reference evidence="1 2" key="1">
    <citation type="journal article" date="2012" name="J. Biotechnol.">
        <title>Genome sequence of the plant growth promoting strain Bacillus amyloliquefaciens subsp. plantarum B9601-Y2 and expression of mersacidin and other secondary metabolites.</title>
        <authorList>
            <person name="He P."/>
            <person name="Hao K."/>
            <person name="Blom J."/>
            <person name="Ruckert C."/>
            <person name="Vater J."/>
            <person name="Mao Z."/>
            <person name="Wu Y."/>
            <person name="Hou M."/>
            <person name="He P."/>
            <person name="He Y."/>
            <person name="Borriss R."/>
        </authorList>
    </citation>
    <scope>NUCLEOTIDE SEQUENCE [LARGE SCALE GENOMIC DNA]</scope>
    <source>
        <strain evidence="1">Y2</strain>
    </source>
</reference>
<dbReference type="GO" id="GO:0016787">
    <property type="term" value="F:hydrolase activity"/>
    <property type="evidence" value="ECO:0007669"/>
    <property type="project" value="UniProtKB-KW"/>
</dbReference>
<dbReference type="GO" id="GO:0006310">
    <property type="term" value="P:DNA recombination"/>
    <property type="evidence" value="ECO:0007669"/>
    <property type="project" value="InterPro"/>
</dbReference>
<dbReference type="PATRIC" id="fig|1126211.3.peg.2325"/>
<dbReference type="GO" id="GO:0000287">
    <property type="term" value="F:magnesium ion binding"/>
    <property type="evidence" value="ECO:0007669"/>
    <property type="project" value="InterPro"/>
</dbReference>
<evidence type="ECO:0000313" key="1">
    <source>
        <dbReference type="EMBL" id="AFJ62371.1"/>
    </source>
</evidence>
<keyword evidence="1" id="KW-0378">Hydrolase</keyword>
<dbReference type="Proteomes" id="UP000002878">
    <property type="component" value="Chromosome"/>
</dbReference>
<dbReference type="GO" id="GO:0006281">
    <property type="term" value="P:DNA repair"/>
    <property type="evidence" value="ECO:0007669"/>
    <property type="project" value="InterPro"/>
</dbReference>
<dbReference type="Gene3D" id="3.30.1330.70">
    <property type="entry name" value="Holliday junction resolvase RusA"/>
    <property type="match status" value="1"/>
</dbReference>
<dbReference type="InterPro" id="IPR008822">
    <property type="entry name" value="Endonuclease_RusA-like"/>
</dbReference>
<dbReference type="EC" id="3.1.22.4" evidence="1"/>
<protein>
    <submittedName>
        <fullName evidence="1">Putative crossover junction endodeoxyribonuclease</fullName>
        <ecNumber evidence="1">3.1.22.4</ecNumber>
    </submittedName>
</protein>
<accession>I2C6U7</accession>
<gene>
    <name evidence="1" type="primary">rusA</name>
    <name evidence="1" type="ORF">MUS_2441</name>
</gene>
<dbReference type="AlphaFoldDB" id="I2C6U7"/>
<dbReference type="InterPro" id="IPR036614">
    <property type="entry name" value="RusA-like_sf"/>
</dbReference>
<evidence type="ECO:0000313" key="2">
    <source>
        <dbReference type="Proteomes" id="UP000002878"/>
    </source>
</evidence>
<dbReference type="EMBL" id="CP003332">
    <property type="protein sequence ID" value="AFJ62371.1"/>
    <property type="molecule type" value="Genomic_DNA"/>
</dbReference>
<dbReference type="Pfam" id="PF05866">
    <property type="entry name" value="RusA"/>
    <property type="match status" value="1"/>
</dbReference>
<name>I2C6U7_BACAY</name>
<dbReference type="KEGG" id="bya:BANAU_2166"/>
<organism evidence="1 2">
    <name type="scientific">Bacillus amyloliquefaciens (strain Y2)</name>
    <name type="common">Bacillus amyloliquefaciens subsp. plantarum (strain B9601-Y2)</name>
    <dbReference type="NCBI Taxonomy" id="1155777"/>
    <lineage>
        <taxon>Bacteria</taxon>
        <taxon>Bacillati</taxon>
        <taxon>Bacillota</taxon>
        <taxon>Bacilli</taxon>
        <taxon>Bacillales</taxon>
        <taxon>Bacillaceae</taxon>
        <taxon>Bacillus</taxon>
        <taxon>Bacillus amyloliquefaciens group</taxon>
    </lineage>
</organism>
<proteinExistence type="predicted"/>
<dbReference type="KEGG" id="bqy:MUS_2441"/>